<keyword evidence="1" id="KW-0001">2Fe-2S</keyword>
<evidence type="ECO:0000256" key="4">
    <source>
        <dbReference type="ARBA" id="ARBA00023004"/>
    </source>
</evidence>
<evidence type="ECO:0000256" key="1">
    <source>
        <dbReference type="ARBA" id="ARBA00022714"/>
    </source>
</evidence>
<evidence type="ECO:0000256" key="3">
    <source>
        <dbReference type="ARBA" id="ARBA00023002"/>
    </source>
</evidence>
<organism evidence="7">
    <name type="scientific">marine metagenome</name>
    <dbReference type="NCBI Taxonomy" id="408172"/>
    <lineage>
        <taxon>unclassified sequences</taxon>
        <taxon>metagenomes</taxon>
        <taxon>ecological metagenomes</taxon>
    </lineage>
</organism>
<feature type="non-terminal residue" evidence="7">
    <location>
        <position position="1"/>
    </location>
</feature>
<dbReference type="GO" id="GO:0046872">
    <property type="term" value="F:metal ion binding"/>
    <property type="evidence" value="ECO:0007669"/>
    <property type="project" value="UniProtKB-KW"/>
</dbReference>
<keyword evidence="5" id="KW-0411">Iron-sulfur</keyword>
<proteinExistence type="predicted"/>
<dbReference type="InterPro" id="IPR017941">
    <property type="entry name" value="Rieske_2Fe-2S"/>
</dbReference>
<feature type="non-terminal residue" evidence="7">
    <location>
        <position position="230"/>
    </location>
</feature>
<evidence type="ECO:0000256" key="2">
    <source>
        <dbReference type="ARBA" id="ARBA00022723"/>
    </source>
</evidence>
<dbReference type="SUPFAM" id="SSF50022">
    <property type="entry name" value="ISP domain"/>
    <property type="match status" value="1"/>
</dbReference>
<dbReference type="Gene3D" id="3.90.380.10">
    <property type="entry name" value="Naphthalene 1,2-dioxygenase Alpha Subunit, Chain A, domain 1"/>
    <property type="match status" value="1"/>
</dbReference>
<dbReference type="GO" id="GO:0051537">
    <property type="term" value="F:2 iron, 2 sulfur cluster binding"/>
    <property type="evidence" value="ECO:0007669"/>
    <property type="project" value="UniProtKB-KW"/>
</dbReference>
<dbReference type="PROSITE" id="PS51296">
    <property type="entry name" value="RIESKE"/>
    <property type="match status" value="1"/>
</dbReference>
<dbReference type="SUPFAM" id="SSF55961">
    <property type="entry name" value="Bet v1-like"/>
    <property type="match status" value="1"/>
</dbReference>
<sequence>MNVDAILGRDRDNMYLENYWYCSALPHEVDAKPLRRVICNEPVVFYRDTQGKPVALEDRCSHRQAPLSTGEVRGDNIQCSYHGFVFDGVGACVHIPHQDTIPSRAHIRAYRVEEKWGFIWIWRGDTTKADAAKIPNLPWTTDAGRSPVYVYFYVKANHQLVADNLLDISHADYLHSDTLGSKSGIMGGPQPDNVEFRTWQEGDKVHSFRKLTNVEVASYPKKWGNFTRKV</sequence>
<dbReference type="EMBL" id="UINC01157177">
    <property type="protein sequence ID" value="SVD54022.1"/>
    <property type="molecule type" value="Genomic_DNA"/>
</dbReference>
<evidence type="ECO:0000313" key="7">
    <source>
        <dbReference type="EMBL" id="SVD54022.1"/>
    </source>
</evidence>
<dbReference type="PANTHER" id="PTHR21266">
    <property type="entry name" value="IRON-SULFUR DOMAIN CONTAINING PROTEIN"/>
    <property type="match status" value="1"/>
</dbReference>
<dbReference type="InterPro" id="IPR036922">
    <property type="entry name" value="Rieske_2Fe-2S_sf"/>
</dbReference>
<keyword evidence="2" id="KW-0479">Metal-binding</keyword>
<dbReference type="GO" id="GO:0016491">
    <property type="term" value="F:oxidoreductase activity"/>
    <property type="evidence" value="ECO:0007669"/>
    <property type="project" value="UniProtKB-KW"/>
</dbReference>
<keyword evidence="4" id="KW-0408">Iron</keyword>
<name>A0A382W5D5_9ZZZZ</name>
<protein>
    <recommendedName>
        <fullName evidence="6">Rieske domain-containing protein</fullName>
    </recommendedName>
</protein>
<dbReference type="PANTHER" id="PTHR21266:SF60">
    <property type="entry name" value="3-KETOSTEROID-9-ALPHA-MONOOXYGENASE, OXYGENASE COMPONENT"/>
    <property type="match status" value="1"/>
</dbReference>
<dbReference type="InterPro" id="IPR050584">
    <property type="entry name" value="Cholesterol_7-desaturase"/>
</dbReference>
<evidence type="ECO:0000256" key="5">
    <source>
        <dbReference type="ARBA" id="ARBA00023014"/>
    </source>
</evidence>
<dbReference type="AlphaFoldDB" id="A0A382W5D5"/>
<dbReference type="Pfam" id="PF19112">
    <property type="entry name" value="VanA_C"/>
    <property type="match status" value="1"/>
</dbReference>
<evidence type="ECO:0000259" key="6">
    <source>
        <dbReference type="PROSITE" id="PS51296"/>
    </source>
</evidence>
<dbReference type="InterPro" id="IPR044043">
    <property type="entry name" value="VanA_C_cat"/>
</dbReference>
<feature type="domain" description="Rieske" evidence="6">
    <location>
        <begin position="20"/>
        <end position="121"/>
    </location>
</feature>
<accession>A0A382W5D5</accession>
<reference evidence="7" key="1">
    <citation type="submission" date="2018-05" db="EMBL/GenBank/DDBJ databases">
        <authorList>
            <person name="Lanie J.A."/>
            <person name="Ng W.-L."/>
            <person name="Kazmierczak K.M."/>
            <person name="Andrzejewski T.M."/>
            <person name="Davidsen T.M."/>
            <person name="Wayne K.J."/>
            <person name="Tettelin H."/>
            <person name="Glass J.I."/>
            <person name="Rusch D."/>
            <person name="Podicherti R."/>
            <person name="Tsui H.-C.T."/>
            <person name="Winkler M.E."/>
        </authorList>
    </citation>
    <scope>NUCLEOTIDE SEQUENCE</scope>
</reference>
<gene>
    <name evidence="7" type="ORF">METZ01_LOCUS406876</name>
</gene>
<dbReference type="Pfam" id="PF00355">
    <property type="entry name" value="Rieske"/>
    <property type="match status" value="1"/>
</dbReference>
<keyword evidence="3" id="KW-0560">Oxidoreductase</keyword>
<dbReference type="Gene3D" id="2.102.10.10">
    <property type="entry name" value="Rieske [2Fe-2S] iron-sulphur domain"/>
    <property type="match status" value="1"/>
</dbReference>